<reference evidence="3" key="2">
    <citation type="submission" date="2021-04" db="EMBL/GenBank/DDBJ databases">
        <authorList>
            <person name="Gilroy R."/>
        </authorList>
    </citation>
    <scope>NUCLEOTIDE SEQUENCE</scope>
    <source>
        <strain evidence="3">ChiHjej12B11-16260</strain>
    </source>
</reference>
<dbReference type="Proteomes" id="UP000824246">
    <property type="component" value="Unassembled WGS sequence"/>
</dbReference>
<dbReference type="InterPro" id="IPR029031">
    <property type="entry name" value="Gingipain_N_sf"/>
</dbReference>
<comment type="caution">
    <text evidence="3">The sequence shown here is derived from an EMBL/GenBank/DDBJ whole genome shotgun (WGS) entry which is preliminary data.</text>
</comment>
<dbReference type="Gene3D" id="3.40.50.10390">
    <property type="entry name" value="Gingipain r, domain 1"/>
    <property type="match status" value="1"/>
</dbReference>
<dbReference type="NCBIfam" id="NF033707">
    <property type="entry name" value="T9SS_sortase"/>
    <property type="match status" value="1"/>
</dbReference>
<dbReference type="EMBL" id="DXFB01000031">
    <property type="protein sequence ID" value="HIX44838.1"/>
    <property type="molecule type" value="Genomic_DNA"/>
</dbReference>
<dbReference type="InterPro" id="IPR001769">
    <property type="entry name" value="Gingipain"/>
</dbReference>
<dbReference type="Gene3D" id="3.40.50.1460">
    <property type="match status" value="1"/>
</dbReference>
<feature type="domain" description="Gingipain" evidence="2">
    <location>
        <begin position="410"/>
        <end position="793"/>
    </location>
</feature>
<dbReference type="Gene3D" id="2.60.40.4070">
    <property type="match status" value="1"/>
</dbReference>
<protein>
    <submittedName>
        <fullName evidence="3">Type IX secretion system sortase PorU</fullName>
    </submittedName>
</protein>
<keyword evidence="1" id="KW-0732">Signal</keyword>
<dbReference type="GO" id="GO:0008234">
    <property type="term" value="F:cysteine-type peptidase activity"/>
    <property type="evidence" value="ECO:0007669"/>
    <property type="project" value="InterPro"/>
</dbReference>
<dbReference type="Pfam" id="PF01364">
    <property type="entry name" value="Peptidase_C25"/>
    <property type="match status" value="1"/>
</dbReference>
<dbReference type="GO" id="GO:0006508">
    <property type="term" value="P:proteolysis"/>
    <property type="evidence" value="ECO:0007669"/>
    <property type="project" value="InterPro"/>
</dbReference>
<dbReference type="SUPFAM" id="SSF52129">
    <property type="entry name" value="Caspase-like"/>
    <property type="match status" value="1"/>
</dbReference>
<evidence type="ECO:0000256" key="1">
    <source>
        <dbReference type="ARBA" id="ARBA00022729"/>
    </source>
</evidence>
<name>A0A9D1VQA7_9BACT</name>
<evidence type="ECO:0000313" key="4">
    <source>
        <dbReference type="Proteomes" id="UP000824246"/>
    </source>
</evidence>
<reference evidence="3" key="1">
    <citation type="journal article" date="2021" name="PeerJ">
        <title>Extensive microbial diversity within the chicken gut microbiome revealed by metagenomics and culture.</title>
        <authorList>
            <person name="Gilroy R."/>
            <person name="Ravi A."/>
            <person name="Getino M."/>
            <person name="Pursley I."/>
            <person name="Horton D.L."/>
            <person name="Alikhan N.F."/>
            <person name="Baker D."/>
            <person name="Gharbi K."/>
            <person name="Hall N."/>
            <person name="Watson M."/>
            <person name="Adriaenssens E.M."/>
            <person name="Foster-Nyarko E."/>
            <person name="Jarju S."/>
            <person name="Secka A."/>
            <person name="Antonio M."/>
            <person name="Oren A."/>
            <person name="Chaudhuri R.R."/>
            <person name="La Ragione R."/>
            <person name="Hildebrand F."/>
            <person name="Pallen M.J."/>
        </authorList>
    </citation>
    <scope>NUCLEOTIDE SEQUENCE</scope>
    <source>
        <strain evidence="3">ChiHjej12B11-16260</strain>
    </source>
</reference>
<proteinExistence type="predicted"/>
<organism evidence="3 4">
    <name type="scientific">Candidatus Barnesiella excrementipullorum</name>
    <dbReference type="NCBI Taxonomy" id="2838479"/>
    <lineage>
        <taxon>Bacteria</taxon>
        <taxon>Pseudomonadati</taxon>
        <taxon>Bacteroidota</taxon>
        <taxon>Bacteroidia</taxon>
        <taxon>Bacteroidales</taxon>
        <taxon>Barnesiellaceae</taxon>
        <taxon>Barnesiella</taxon>
    </lineage>
</organism>
<evidence type="ECO:0000259" key="2">
    <source>
        <dbReference type="Pfam" id="PF01364"/>
    </source>
</evidence>
<dbReference type="AlphaFoldDB" id="A0A9D1VQA7"/>
<gene>
    <name evidence="3" type="primary">porU</name>
    <name evidence="3" type="ORF">H9982_01320</name>
</gene>
<dbReference type="CDD" id="cd02258">
    <property type="entry name" value="Peptidase_C25_N"/>
    <property type="match status" value="1"/>
</dbReference>
<dbReference type="InterPro" id="IPR029030">
    <property type="entry name" value="Caspase-like_dom_sf"/>
</dbReference>
<accession>A0A9D1VQA7</accession>
<evidence type="ECO:0000313" key="3">
    <source>
        <dbReference type="EMBL" id="HIX44838.1"/>
    </source>
</evidence>
<sequence length="1155" mass="128132">MLLKYTLKHFFCKAASPYYVAWIVTITALCAVLGGAERVVALPVSHYAEHSVLSSGYWYKISVTNSGIHEISYSRLREWGFTDPSRVRIYGYGGAMLPETVSADDVDDLPQIPVIHYNNRILFYAQGTVSWWYDPTLREMLHRQNVYSTAGYYFITESDVEAVEPAPARLNGYTAGEEIDVYDGYTLHEQELASLSKSGRVFLGEDFRYTQSQSFSFSTPGIINNTLNVEVAFGAKVVGSGATLKLYHNNRQVSTGSGWNIGANSDATYEFMKYISPDVDVTSTDGSDVFTVTYQPSGTTVEARLDYIKLQYKRSLQLYDGMVQFRNNDFPSGGTFVIGNFNERCVVWDITTQYSPQTVAVEVADGKARFSPAENLHDYVAFDPAASFPTPTGVGQLSNQDLHGMATPDMVILAPRQFLSYADRVAALHESVDSLKVAVIDHELVFNEFSSGAPDAVAYRRLLKMFYDRSQADASATKIKYLLLFGRGFYDNRRIISEVRNCGYPTLLTYQNPRSDNETYSYVCDDFFTYLSDSVSTTNGMNKMSISVGRFPVKSNSEAEVVVEKLYKYVTQPNYGAWRNQAILVADDGNSGTHMRQAESVESYWKADRSDLVVNKVYIDAYPESQTSTGRTYPDAKRRMMQLLEEGQLVLDYIGHANSVGWTGEDLLNINDIRSMYLKNLPFMITATCDFSRYDSEEVSGGEIFFLNEFGGAIALFSSTRVAWINENGRLNNALARYLFDKDENGKVYPIGEIIANAKNYITDLYLTNPGSYHYPDSNKLVYALLGDPAMRLGYPSYQAKVTRVNGKPIGSDITLEARSKVTIEGSVLTPSGEPADDYYGLVLVNVYDAAETTLSNGYEDGVQVEFKERSNKLFSGRANVDGGTFTLSFTMPKETSFSNENGLISLYAYDAYGREASGSTESVKIGGSSARPQTDTIGPDIQYLYLNTSNFQNGDIVNESPMLIAAVADSSGINISSSGIGHVMTVTIDGRTAYSDVSSYYTPDTTGMAGVIYYPLSGIAEGAHTLAFRVWDNEGNSSTATLDFVVQPGLEPEIYKIYADQNPARTSTNFYLEHDRPDGIVTVTVTVYNLMGMPVWQTEKEGRSDMFKTFPITWDLTMSGGGRVPGGIYLYRATISTDNTHISTRSQKLCVAPR</sequence>